<evidence type="ECO:0000313" key="2">
    <source>
        <dbReference type="Proteomes" id="UP000028602"/>
    </source>
</evidence>
<reference evidence="1 2" key="1">
    <citation type="submission" date="2014-05" db="EMBL/GenBank/DDBJ databases">
        <title>ATOL: Assembling a taxonomically balanced genome-scale reconstruction of the evolutionary history of the Enterobacteriaceae.</title>
        <authorList>
            <person name="Plunkett G.III."/>
            <person name="Neeno-Eckwall E.C."/>
            <person name="Glasner J.D."/>
            <person name="Perna N.T."/>
        </authorList>
    </citation>
    <scope>NUCLEOTIDE SEQUENCE [LARGE SCALE GENOMIC DNA]</scope>
    <source>
        <strain evidence="1 2">ATCC 33301</strain>
    </source>
</reference>
<dbReference type="Proteomes" id="UP000028602">
    <property type="component" value="Unassembled WGS sequence"/>
</dbReference>
<comment type="caution">
    <text evidence="1">The sequence shown here is derived from an EMBL/GenBank/DDBJ whole genome shotgun (WGS) entry which is preliminary data.</text>
</comment>
<dbReference type="EMBL" id="JMPR01000028">
    <property type="protein sequence ID" value="KFD19669.1"/>
    <property type="molecule type" value="Genomic_DNA"/>
</dbReference>
<dbReference type="RefSeq" id="WP_156022675.1">
    <property type="nucleotide sequence ID" value="NZ_ATMJ01000002.1"/>
</dbReference>
<name>A0A085JGS3_9GAMM</name>
<gene>
    <name evidence="1" type="ORF">GTPT_1600</name>
</gene>
<proteinExistence type="predicted"/>
<dbReference type="AlphaFoldDB" id="A0A085JGS3"/>
<organism evidence="1 2">
    <name type="scientific">Tatumella ptyseos ATCC 33301</name>
    <dbReference type="NCBI Taxonomy" id="1005995"/>
    <lineage>
        <taxon>Bacteria</taxon>
        <taxon>Pseudomonadati</taxon>
        <taxon>Pseudomonadota</taxon>
        <taxon>Gammaproteobacteria</taxon>
        <taxon>Enterobacterales</taxon>
        <taxon>Erwiniaceae</taxon>
        <taxon>Tatumella</taxon>
    </lineage>
</organism>
<accession>A0A085JGS3</accession>
<sequence>MKINELPADIQAIAAEALASGLRTEIDMMGEKRTEEAKKIAKTIRVAFEELFKG</sequence>
<keyword evidence="2" id="KW-1185">Reference proteome</keyword>
<evidence type="ECO:0000313" key="1">
    <source>
        <dbReference type="EMBL" id="KFD19669.1"/>
    </source>
</evidence>
<protein>
    <submittedName>
        <fullName evidence="1">Uncharacterized protein</fullName>
    </submittedName>
</protein>